<dbReference type="EMBL" id="CAUYUJ010017675">
    <property type="protein sequence ID" value="CAK0876881.1"/>
    <property type="molecule type" value="Genomic_DNA"/>
</dbReference>
<keyword evidence="2" id="KW-1185">Reference proteome</keyword>
<feature type="non-terminal residue" evidence="1">
    <location>
        <position position="55"/>
    </location>
</feature>
<evidence type="ECO:0000313" key="2">
    <source>
        <dbReference type="Proteomes" id="UP001189429"/>
    </source>
</evidence>
<name>A0ABN9VTP7_9DINO</name>
<proteinExistence type="predicted"/>
<comment type="caution">
    <text evidence="1">The sequence shown here is derived from an EMBL/GenBank/DDBJ whole genome shotgun (WGS) entry which is preliminary data.</text>
</comment>
<evidence type="ECO:0000313" key="1">
    <source>
        <dbReference type="EMBL" id="CAK0876881.1"/>
    </source>
</evidence>
<feature type="non-terminal residue" evidence="1">
    <location>
        <position position="1"/>
    </location>
</feature>
<reference evidence="1" key="1">
    <citation type="submission" date="2023-10" db="EMBL/GenBank/DDBJ databases">
        <authorList>
            <person name="Chen Y."/>
            <person name="Shah S."/>
            <person name="Dougan E. K."/>
            <person name="Thang M."/>
            <person name="Chan C."/>
        </authorList>
    </citation>
    <scope>NUCLEOTIDE SEQUENCE [LARGE SCALE GENOMIC DNA]</scope>
</reference>
<accession>A0ABN9VTP7</accession>
<sequence>HYADTMASKKGTQPIHIDTGCMATIEGARYGEREVLRVLDDHDGSSDDLAIFDAK</sequence>
<organism evidence="1 2">
    <name type="scientific">Prorocentrum cordatum</name>
    <dbReference type="NCBI Taxonomy" id="2364126"/>
    <lineage>
        <taxon>Eukaryota</taxon>
        <taxon>Sar</taxon>
        <taxon>Alveolata</taxon>
        <taxon>Dinophyceae</taxon>
        <taxon>Prorocentrales</taxon>
        <taxon>Prorocentraceae</taxon>
        <taxon>Prorocentrum</taxon>
    </lineage>
</organism>
<dbReference type="Proteomes" id="UP001189429">
    <property type="component" value="Unassembled WGS sequence"/>
</dbReference>
<protein>
    <submittedName>
        <fullName evidence="1">Uncharacterized protein</fullName>
    </submittedName>
</protein>
<gene>
    <name evidence="1" type="ORF">PCOR1329_LOCUS61085</name>
</gene>